<sequence length="269" mass="30758">MKNTLFLILKSVGVLSALSISAFFFSFSSIWDLDFSSLGLKKDEIEDPRKIFGQGKIELSAEKIFGNNITERLAVVGTNYLMAKFPGGPKTFSSSSIDYIDRVKINLLGQGEVEKIIDNELRIYSKEELSIIPDTTSNITRYLNGVFVISGRYLKSFRGLDVEMLVYQADVNDDHESRKKVMEFIDNSKLALDEFVLLSVPESWVVYHLGVMNLLSESRYTALAYLLFKDDPVRGRLAFDSYEDLSYRILAFNQDFSKKYQEFVKTIKF</sequence>
<dbReference type="STRING" id="1797529.A2570_01155"/>
<evidence type="ECO:0000256" key="1">
    <source>
        <dbReference type="SAM" id="Phobius"/>
    </source>
</evidence>
<name>A0A1G1XKU8_9BACT</name>
<evidence type="ECO:0000313" key="3">
    <source>
        <dbReference type="Proteomes" id="UP000178570"/>
    </source>
</evidence>
<comment type="caution">
    <text evidence="2">The sequence shown here is derived from an EMBL/GenBank/DDBJ whole genome shotgun (WGS) entry which is preliminary data.</text>
</comment>
<dbReference type="Proteomes" id="UP000178570">
    <property type="component" value="Unassembled WGS sequence"/>
</dbReference>
<keyword evidence="1" id="KW-0472">Membrane</keyword>
<keyword evidence="1" id="KW-1133">Transmembrane helix</keyword>
<keyword evidence="1" id="KW-0812">Transmembrane</keyword>
<protein>
    <submittedName>
        <fullName evidence="2">Uncharacterized protein</fullName>
    </submittedName>
</protein>
<evidence type="ECO:0000313" key="2">
    <source>
        <dbReference type="EMBL" id="OGY40723.1"/>
    </source>
</evidence>
<feature type="transmembrane region" description="Helical" evidence="1">
    <location>
        <begin position="12"/>
        <end position="31"/>
    </location>
</feature>
<gene>
    <name evidence="2" type="ORF">A2570_01155</name>
</gene>
<dbReference type="AlphaFoldDB" id="A0A1G1XKU8"/>
<accession>A0A1G1XKU8</accession>
<proteinExistence type="predicted"/>
<organism evidence="2 3">
    <name type="scientific">Candidatus Brennerbacteria bacterium RIFOXYD1_FULL_41_16</name>
    <dbReference type="NCBI Taxonomy" id="1797529"/>
    <lineage>
        <taxon>Bacteria</taxon>
        <taxon>Candidatus Brenneribacteriota</taxon>
    </lineage>
</organism>
<dbReference type="EMBL" id="MHHY01000006">
    <property type="protein sequence ID" value="OGY40723.1"/>
    <property type="molecule type" value="Genomic_DNA"/>
</dbReference>
<reference evidence="2 3" key="1">
    <citation type="journal article" date="2016" name="Nat. Commun.">
        <title>Thousands of microbial genomes shed light on interconnected biogeochemical processes in an aquifer system.</title>
        <authorList>
            <person name="Anantharaman K."/>
            <person name="Brown C.T."/>
            <person name="Hug L.A."/>
            <person name="Sharon I."/>
            <person name="Castelle C.J."/>
            <person name="Probst A.J."/>
            <person name="Thomas B.C."/>
            <person name="Singh A."/>
            <person name="Wilkins M.J."/>
            <person name="Karaoz U."/>
            <person name="Brodie E.L."/>
            <person name="Williams K.H."/>
            <person name="Hubbard S.S."/>
            <person name="Banfield J.F."/>
        </authorList>
    </citation>
    <scope>NUCLEOTIDE SEQUENCE [LARGE SCALE GENOMIC DNA]</scope>
</reference>